<evidence type="ECO:0000256" key="10">
    <source>
        <dbReference type="SAM" id="Coils"/>
    </source>
</evidence>
<comment type="similarity">
    <text evidence="2">Belongs to the TRAFAC class myosin-kinesin ATPase superfamily. Kinesin family. KIN-14 subfamily.</text>
</comment>
<evidence type="ECO:0000313" key="14">
    <source>
        <dbReference type="RefSeq" id="XP_017772076.1"/>
    </source>
</evidence>
<keyword evidence="13" id="KW-1185">Reference proteome</keyword>
<feature type="region of interest" description="Disordered" evidence="11">
    <location>
        <begin position="107"/>
        <end position="131"/>
    </location>
</feature>
<gene>
    <name evidence="14" type="primary">LOC108559342</name>
</gene>
<sequence length="637" mass="72453">MENKPKTLLSKLRPPTKLISVGSSSNILRDRTQKNEVTSTLSRAIPARLAPMSRRSKSFSDLRTLCNKPLSFDRPNLRTLTKPAVKKELPKSITNATVRKPIGIQQATTSKQPIKRAANDKNSDEPKIKKVSKPAPYDYKARFNLLNEKYTLLIQNSKDSKGTLSTALTELEEYKTKYESTNNLAVNLQQAKNLLTKRAEEAENDLKKLKEEHEKVSREFKTLREKYDIIDKEHTEIMVKYEKEGRELKVYKSNLETANENICNLENSVQTFKQDLLASEQTRRYLHNKIQDLKGNIRVFCRVRPPKDSEDDRMITNMTFIDESTLEIKKQKESISAITGKCADLKQEFNFDKVFPPESSQEEVFEDLSQLVQSALDGYNICVFAYGQTGSGKTYTMQGVPGDLGMIPRCVDLLFKHIQKLEKSGWVYKVEASFLEIYNETIRDLLDPNSKETHDIKYNNAKEASVTNLKIEPINGSSDLKALMLEAQNNRAVASTDYNEHSSRSHAVTKIYLEGCNEEQKYIFKASLNLVDLAGSESAKTSDRINETKNINKSLSTLGNVMLALHNKDGHIPYRNSKLTYLLQSSLGGNSKTLMFVNISPFEDCYNETVNSLRFAGKVKEVKTGSKRNKMKKDRDM</sequence>
<protein>
    <recommendedName>
        <fullName evidence="9">Kinesin-like protein</fullName>
    </recommendedName>
</protein>
<dbReference type="InterPro" id="IPR036961">
    <property type="entry name" value="Kinesin_motor_dom_sf"/>
</dbReference>
<evidence type="ECO:0000256" key="8">
    <source>
        <dbReference type="PROSITE-ProRule" id="PRU00283"/>
    </source>
</evidence>
<feature type="binding site" evidence="8">
    <location>
        <begin position="387"/>
        <end position="394"/>
    </location>
    <ligand>
        <name>ATP</name>
        <dbReference type="ChEBI" id="CHEBI:30616"/>
    </ligand>
</feature>
<dbReference type="InterPro" id="IPR027640">
    <property type="entry name" value="Kinesin-like_fam"/>
</dbReference>
<organism evidence="13 14">
    <name type="scientific">Nicrophorus vespilloides</name>
    <name type="common">Boreal carrion beetle</name>
    <dbReference type="NCBI Taxonomy" id="110193"/>
    <lineage>
        <taxon>Eukaryota</taxon>
        <taxon>Metazoa</taxon>
        <taxon>Ecdysozoa</taxon>
        <taxon>Arthropoda</taxon>
        <taxon>Hexapoda</taxon>
        <taxon>Insecta</taxon>
        <taxon>Pterygota</taxon>
        <taxon>Neoptera</taxon>
        <taxon>Endopterygota</taxon>
        <taxon>Coleoptera</taxon>
        <taxon>Polyphaga</taxon>
        <taxon>Staphyliniformia</taxon>
        <taxon>Silphidae</taxon>
        <taxon>Nicrophorinae</taxon>
        <taxon>Nicrophorus</taxon>
    </lineage>
</organism>
<dbReference type="PRINTS" id="PR00380">
    <property type="entry name" value="KINESINHEAVY"/>
</dbReference>
<feature type="compositionally biased region" description="Basic and acidic residues" evidence="11">
    <location>
        <begin position="117"/>
        <end position="128"/>
    </location>
</feature>
<feature type="domain" description="Kinesin motor" evidence="12">
    <location>
        <begin position="296"/>
        <end position="622"/>
    </location>
</feature>
<evidence type="ECO:0000313" key="13">
    <source>
        <dbReference type="Proteomes" id="UP000695000"/>
    </source>
</evidence>
<keyword evidence="6 8" id="KW-0505">Motor protein</keyword>
<dbReference type="SUPFAM" id="SSF52540">
    <property type="entry name" value="P-loop containing nucleoside triphosphate hydrolases"/>
    <property type="match status" value="1"/>
</dbReference>
<keyword evidence="3 9" id="KW-0493">Microtubule</keyword>
<evidence type="ECO:0000256" key="7">
    <source>
        <dbReference type="ARBA" id="ARBA00023212"/>
    </source>
</evidence>
<keyword evidence="7" id="KW-0963">Cytoplasm</keyword>
<keyword evidence="10" id="KW-0175">Coiled coil</keyword>
<evidence type="ECO:0000256" key="11">
    <source>
        <dbReference type="SAM" id="MobiDB-lite"/>
    </source>
</evidence>
<feature type="coiled-coil region" evidence="10">
    <location>
        <begin position="164"/>
        <end position="261"/>
    </location>
</feature>
<proteinExistence type="inferred from homology"/>
<dbReference type="PANTHER" id="PTHR47972:SF45">
    <property type="entry name" value="PROTEIN CLARET SEGREGATIONAL"/>
    <property type="match status" value="1"/>
</dbReference>
<dbReference type="Pfam" id="PF00225">
    <property type="entry name" value="Kinesin"/>
    <property type="match status" value="1"/>
</dbReference>
<dbReference type="SMART" id="SM00129">
    <property type="entry name" value="KISc"/>
    <property type="match status" value="1"/>
</dbReference>
<reference evidence="14" key="1">
    <citation type="submission" date="2025-08" db="UniProtKB">
        <authorList>
            <consortium name="RefSeq"/>
        </authorList>
    </citation>
    <scope>IDENTIFICATION</scope>
    <source>
        <tissue evidence="14">Whole Larva</tissue>
    </source>
</reference>
<dbReference type="InterPro" id="IPR001752">
    <property type="entry name" value="Kinesin_motor_dom"/>
</dbReference>
<evidence type="ECO:0000256" key="4">
    <source>
        <dbReference type="ARBA" id="ARBA00022741"/>
    </source>
</evidence>
<name>A0ABM1MBX6_NICVS</name>
<dbReference type="InterPro" id="IPR027417">
    <property type="entry name" value="P-loop_NTPase"/>
</dbReference>
<dbReference type="InterPro" id="IPR019821">
    <property type="entry name" value="Kinesin_motor_CS"/>
</dbReference>
<dbReference type="CDD" id="cd01366">
    <property type="entry name" value="KISc_C_terminal"/>
    <property type="match status" value="1"/>
</dbReference>
<keyword evidence="7" id="KW-0206">Cytoskeleton</keyword>
<dbReference type="Gene3D" id="3.40.850.10">
    <property type="entry name" value="Kinesin motor domain"/>
    <property type="match status" value="1"/>
</dbReference>
<accession>A0ABM1MBX6</accession>
<dbReference type="Proteomes" id="UP000695000">
    <property type="component" value="Unplaced"/>
</dbReference>
<evidence type="ECO:0000256" key="1">
    <source>
        <dbReference type="ARBA" id="ARBA00004245"/>
    </source>
</evidence>
<evidence type="ECO:0000256" key="5">
    <source>
        <dbReference type="ARBA" id="ARBA00022840"/>
    </source>
</evidence>
<evidence type="ECO:0000256" key="9">
    <source>
        <dbReference type="RuleBase" id="RU000394"/>
    </source>
</evidence>
<keyword evidence="4 8" id="KW-0547">Nucleotide-binding</keyword>
<keyword evidence="5 8" id="KW-0067">ATP-binding</keyword>
<evidence type="ECO:0000256" key="2">
    <source>
        <dbReference type="ARBA" id="ARBA00010899"/>
    </source>
</evidence>
<comment type="subcellular location">
    <subcellularLocation>
        <location evidence="1">Cytoplasm</location>
        <location evidence="1">Cytoskeleton</location>
    </subcellularLocation>
</comment>
<dbReference type="PROSITE" id="PS50067">
    <property type="entry name" value="KINESIN_MOTOR_2"/>
    <property type="match status" value="1"/>
</dbReference>
<evidence type="ECO:0000256" key="6">
    <source>
        <dbReference type="ARBA" id="ARBA00023175"/>
    </source>
</evidence>
<dbReference type="RefSeq" id="XP_017772076.1">
    <property type="nucleotide sequence ID" value="XM_017916587.1"/>
</dbReference>
<evidence type="ECO:0000259" key="12">
    <source>
        <dbReference type="PROSITE" id="PS50067"/>
    </source>
</evidence>
<dbReference type="PANTHER" id="PTHR47972">
    <property type="entry name" value="KINESIN-LIKE PROTEIN KLP-3"/>
    <property type="match status" value="1"/>
</dbReference>
<dbReference type="PROSITE" id="PS00411">
    <property type="entry name" value="KINESIN_MOTOR_1"/>
    <property type="match status" value="1"/>
</dbReference>
<dbReference type="GeneID" id="108559342"/>
<evidence type="ECO:0000256" key="3">
    <source>
        <dbReference type="ARBA" id="ARBA00022701"/>
    </source>
</evidence>